<dbReference type="Gramene" id="RZC49931">
    <property type="protein sequence ID" value="RZC49931"/>
    <property type="gene ID" value="C5167_018363"/>
</dbReference>
<dbReference type="AlphaFoldDB" id="A0A4Y7IQD9"/>
<dbReference type="Proteomes" id="UP000316621">
    <property type="component" value="Chromosome 2"/>
</dbReference>
<dbReference type="EMBL" id="CM010716">
    <property type="protein sequence ID" value="RZC49931.1"/>
    <property type="molecule type" value="Genomic_DNA"/>
</dbReference>
<proteinExistence type="predicted"/>
<accession>A0A4Y7IQD9</accession>
<reference evidence="2 3" key="1">
    <citation type="journal article" date="2018" name="Science">
        <title>The opium poppy genome and morphinan production.</title>
        <authorList>
            <person name="Guo L."/>
            <person name="Winzer T."/>
            <person name="Yang X."/>
            <person name="Li Y."/>
            <person name="Ning Z."/>
            <person name="He Z."/>
            <person name="Teodor R."/>
            <person name="Lu Y."/>
            <person name="Bowser T.A."/>
            <person name="Graham I.A."/>
            <person name="Ye K."/>
        </authorList>
    </citation>
    <scope>NUCLEOTIDE SEQUENCE [LARGE SCALE GENOMIC DNA]</scope>
    <source>
        <strain evidence="3">cv. HN1</strain>
        <tissue evidence="2">Leaves</tissue>
    </source>
</reference>
<name>A0A4Y7IQD9_PAPSO</name>
<protein>
    <submittedName>
        <fullName evidence="2">Uncharacterized protein</fullName>
    </submittedName>
</protein>
<keyword evidence="3" id="KW-1185">Reference proteome</keyword>
<evidence type="ECO:0000256" key="1">
    <source>
        <dbReference type="SAM" id="Phobius"/>
    </source>
</evidence>
<keyword evidence="1" id="KW-0472">Membrane</keyword>
<evidence type="ECO:0000313" key="2">
    <source>
        <dbReference type="EMBL" id="RZC49931.1"/>
    </source>
</evidence>
<keyword evidence="1" id="KW-0812">Transmembrane</keyword>
<sequence length="81" mass="9648">MCCPTVYKVTPYNPSFFHSFSFHSFHSRNHSLVFLLLLPVLKLLRFLTLFLFIIIIIFVGQLVNLKSSFLSFYIYQQRKLI</sequence>
<organism evidence="2 3">
    <name type="scientific">Papaver somniferum</name>
    <name type="common">Opium poppy</name>
    <dbReference type="NCBI Taxonomy" id="3469"/>
    <lineage>
        <taxon>Eukaryota</taxon>
        <taxon>Viridiplantae</taxon>
        <taxon>Streptophyta</taxon>
        <taxon>Embryophyta</taxon>
        <taxon>Tracheophyta</taxon>
        <taxon>Spermatophyta</taxon>
        <taxon>Magnoliopsida</taxon>
        <taxon>Ranunculales</taxon>
        <taxon>Papaveraceae</taxon>
        <taxon>Papaveroideae</taxon>
        <taxon>Papaver</taxon>
    </lineage>
</organism>
<gene>
    <name evidence="2" type="ORF">C5167_018363</name>
</gene>
<keyword evidence="1" id="KW-1133">Transmembrane helix</keyword>
<evidence type="ECO:0000313" key="3">
    <source>
        <dbReference type="Proteomes" id="UP000316621"/>
    </source>
</evidence>
<feature type="transmembrane region" description="Helical" evidence="1">
    <location>
        <begin position="32"/>
        <end position="59"/>
    </location>
</feature>